<proteinExistence type="inferred from homology"/>
<evidence type="ECO:0000256" key="6">
    <source>
        <dbReference type="ARBA" id="ARBA00022989"/>
    </source>
</evidence>
<dbReference type="PANTHER" id="PTHR11153:SF3">
    <property type="entry name" value="SIDEROFLEXIN-4"/>
    <property type="match status" value="1"/>
</dbReference>
<keyword evidence="3" id="KW-0813">Transport</keyword>
<evidence type="ECO:0000256" key="7">
    <source>
        <dbReference type="ARBA" id="ARBA00023128"/>
    </source>
</evidence>
<dbReference type="GO" id="GO:0005743">
    <property type="term" value="C:mitochondrial inner membrane"/>
    <property type="evidence" value="ECO:0007669"/>
    <property type="project" value="TreeGrafter"/>
</dbReference>
<accession>A0A5F9D7L6</accession>
<dbReference type="AlphaFoldDB" id="A0A5F9D7L6"/>
<gene>
    <name evidence="10" type="primary">SFXN4</name>
</gene>
<protein>
    <submittedName>
        <fullName evidence="10">Sideroflexin 4</fullName>
    </submittedName>
</protein>
<dbReference type="Ensembl" id="ENSOCUT00000064114.1">
    <property type="protein sequence ID" value="ENSOCUP00000041241.1"/>
    <property type="gene ID" value="ENSOCUG00000005006.4"/>
</dbReference>
<comment type="subcellular location">
    <subcellularLocation>
        <location evidence="1">Mitochondrion membrane</location>
        <topology evidence="1">Multi-pass membrane protein</topology>
    </subcellularLocation>
</comment>
<dbReference type="InterPro" id="IPR004686">
    <property type="entry name" value="Mtc"/>
</dbReference>
<evidence type="ECO:0000256" key="5">
    <source>
        <dbReference type="ARBA" id="ARBA00022970"/>
    </source>
</evidence>
<dbReference type="GeneTree" id="ENSGT01030000234641"/>
<dbReference type="Bgee" id="ENSOCUG00000005006">
    <property type="expression patterns" value="Expressed in heart and 15 other cell types or tissues"/>
</dbReference>
<keyword evidence="5" id="KW-0029">Amino-acid transport</keyword>
<dbReference type="EMBL" id="AAGW02051106">
    <property type="status" value="NOT_ANNOTATED_CDS"/>
    <property type="molecule type" value="Genomic_DNA"/>
</dbReference>
<name>A0A5F9D7L6_RABIT</name>
<evidence type="ECO:0000256" key="3">
    <source>
        <dbReference type="ARBA" id="ARBA00022448"/>
    </source>
</evidence>
<reference evidence="10" key="2">
    <citation type="submission" date="2025-08" db="UniProtKB">
        <authorList>
            <consortium name="Ensembl"/>
        </authorList>
    </citation>
    <scope>IDENTIFICATION</scope>
    <source>
        <strain evidence="10">Thorbecke</strain>
    </source>
</reference>
<organism evidence="10 11">
    <name type="scientific">Oryctolagus cuniculus</name>
    <name type="common">Rabbit</name>
    <dbReference type="NCBI Taxonomy" id="9986"/>
    <lineage>
        <taxon>Eukaryota</taxon>
        <taxon>Metazoa</taxon>
        <taxon>Chordata</taxon>
        <taxon>Craniata</taxon>
        <taxon>Vertebrata</taxon>
        <taxon>Euteleostomi</taxon>
        <taxon>Mammalia</taxon>
        <taxon>Eutheria</taxon>
        <taxon>Euarchontoglires</taxon>
        <taxon>Glires</taxon>
        <taxon>Lagomorpha</taxon>
        <taxon>Leporidae</taxon>
        <taxon>Oryctolagus</taxon>
    </lineage>
</organism>
<dbReference type="GO" id="GO:0015075">
    <property type="term" value="F:monoatomic ion transmembrane transporter activity"/>
    <property type="evidence" value="ECO:0007669"/>
    <property type="project" value="InterPro"/>
</dbReference>
<evidence type="ECO:0000313" key="11">
    <source>
        <dbReference type="Proteomes" id="UP000001811"/>
    </source>
</evidence>
<keyword evidence="6 9" id="KW-1133">Transmembrane helix</keyword>
<keyword evidence="7" id="KW-0496">Mitochondrion</keyword>
<keyword evidence="11" id="KW-1185">Reference proteome</keyword>
<evidence type="ECO:0000256" key="2">
    <source>
        <dbReference type="ARBA" id="ARBA00005974"/>
    </source>
</evidence>
<dbReference type="Pfam" id="PF03820">
    <property type="entry name" value="SFXNs"/>
    <property type="match status" value="2"/>
</dbReference>
<dbReference type="GO" id="GO:0006865">
    <property type="term" value="P:amino acid transport"/>
    <property type="evidence" value="ECO:0007669"/>
    <property type="project" value="UniProtKB-KW"/>
</dbReference>
<evidence type="ECO:0000313" key="10">
    <source>
        <dbReference type="Ensembl" id="ENSOCUP00000041241.1"/>
    </source>
</evidence>
<reference evidence="10 11" key="1">
    <citation type="journal article" date="2011" name="Nature">
        <title>A high-resolution map of human evolutionary constraint using 29 mammals.</title>
        <authorList>
            <person name="Lindblad-Toh K."/>
            <person name="Garber M."/>
            <person name="Zuk O."/>
            <person name="Lin M.F."/>
            <person name="Parker B.J."/>
            <person name="Washietl S."/>
            <person name="Kheradpour P."/>
            <person name="Ernst J."/>
            <person name="Jordan G."/>
            <person name="Mauceli E."/>
            <person name="Ward L.D."/>
            <person name="Lowe C.B."/>
            <person name="Holloway A.K."/>
            <person name="Clamp M."/>
            <person name="Gnerre S."/>
            <person name="Alfoldi J."/>
            <person name="Beal K."/>
            <person name="Chang J."/>
            <person name="Clawson H."/>
            <person name="Cuff J."/>
            <person name="Di Palma F."/>
            <person name="Fitzgerald S."/>
            <person name="Flicek P."/>
            <person name="Guttman M."/>
            <person name="Hubisz M.J."/>
            <person name="Jaffe D.B."/>
            <person name="Jungreis I."/>
            <person name="Kent W.J."/>
            <person name="Kostka D."/>
            <person name="Lara M."/>
            <person name="Martins A.L."/>
            <person name="Massingham T."/>
            <person name="Moltke I."/>
            <person name="Raney B.J."/>
            <person name="Rasmussen M.D."/>
            <person name="Robinson J."/>
            <person name="Stark A."/>
            <person name="Vilella A.J."/>
            <person name="Wen J."/>
            <person name="Xie X."/>
            <person name="Zody M.C."/>
            <person name="Baldwin J."/>
            <person name="Bloom T."/>
            <person name="Chin C.W."/>
            <person name="Heiman D."/>
            <person name="Nicol R."/>
            <person name="Nusbaum C."/>
            <person name="Young S."/>
            <person name="Wilkinson J."/>
            <person name="Worley K.C."/>
            <person name="Kovar C.L."/>
            <person name="Muzny D.M."/>
            <person name="Gibbs R.A."/>
            <person name="Cree A."/>
            <person name="Dihn H.H."/>
            <person name="Fowler G."/>
            <person name="Jhangiani S."/>
            <person name="Joshi V."/>
            <person name="Lee S."/>
            <person name="Lewis L.R."/>
            <person name="Nazareth L.V."/>
            <person name="Okwuonu G."/>
            <person name="Santibanez J."/>
            <person name="Warren W.C."/>
            <person name="Mardis E.R."/>
            <person name="Weinstock G.M."/>
            <person name="Wilson R.K."/>
            <person name="Delehaunty K."/>
            <person name="Dooling D."/>
            <person name="Fronik C."/>
            <person name="Fulton L."/>
            <person name="Fulton B."/>
            <person name="Graves T."/>
            <person name="Minx P."/>
            <person name="Sodergren E."/>
            <person name="Birney E."/>
            <person name="Margulies E.H."/>
            <person name="Herrero J."/>
            <person name="Green E.D."/>
            <person name="Haussler D."/>
            <person name="Siepel A."/>
            <person name="Goldman N."/>
            <person name="Pollard K.S."/>
            <person name="Pedersen J.S."/>
            <person name="Lander E.S."/>
            <person name="Kellis M."/>
        </authorList>
    </citation>
    <scope>NUCLEOTIDE SEQUENCE [LARGE SCALE GENOMIC DNA]</scope>
    <source>
        <strain evidence="10 11">Thorbecke inbred</strain>
    </source>
</reference>
<keyword evidence="8 9" id="KW-0472">Membrane</keyword>
<evidence type="ECO:0000256" key="4">
    <source>
        <dbReference type="ARBA" id="ARBA00022692"/>
    </source>
</evidence>
<reference evidence="10" key="3">
    <citation type="submission" date="2025-09" db="UniProtKB">
        <authorList>
            <consortium name="Ensembl"/>
        </authorList>
    </citation>
    <scope>IDENTIFICATION</scope>
    <source>
        <strain evidence="10">Thorbecke</strain>
    </source>
</reference>
<dbReference type="PANTHER" id="PTHR11153">
    <property type="entry name" value="SIDEROFLEXIN"/>
    <property type="match status" value="1"/>
</dbReference>
<comment type="similarity">
    <text evidence="2">Belongs to the sideroflexin family.</text>
</comment>
<dbReference type="Proteomes" id="UP000001811">
    <property type="component" value="Chromosome 18"/>
</dbReference>
<feature type="transmembrane region" description="Helical" evidence="9">
    <location>
        <begin position="219"/>
        <end position="240"/>
    </location>
</feature>
<sequence>MEPNVRFWIAEHQSFVRRFLQWTEILDPTNLVISIEKIEKSRQLLFTSDDASRPDSRDHRVQEAWKRSLSTVHPDSSKLIPVLFRPAGVLVRLHLSLQHHQRKRQLQSPSSGGPFPRDGSLCFFSLLRECMNRKYMKITCHRVTPHNQLIPYLAQMKYPLDNLLIKRALPIIFIAQVSGINVFASRSFEPVRGIEVMDKEGNVIGLSRRAGRKAVRETALSRAVLFGTSALIPEVFTYFFKRTQFFLKHPPSLWSMKLSCTILTMGLMAPLSFSMFPQVGRIQCAKLEEDIRSSTEETEVFYHRGV</sequence>
<evidence type="ECO:0000256" key="8">
    <source>
        <dbReference type="ARBA" id="ARBA00023136"/>
    </source>
</evidence>
<feature type="transmembrane region" description="Helical" evidence="9">
    <location>
        <begin position="252"/>
        <end position="273"/>
    </location>
</feature>
<evidence type="ECO:0000256" key="1">
    <source>
        <dbReference type="ARBA" id="ARBA00004225"/>
    </source>
</evidence>
<keyword evidence="4 9" id="KW-0812">Transmembrane</keyword>
<dbReference type="GO" id="GO:1990542">
    <property type="term" value="P:mitochondrial transmembrane transport"/>
    <property type="evidence" value="ECO:0007669"/>
    <property type="project" value="TreeGrafter"/>
</dbReference>
<evidence type="ECO:0000256" key="9">
    <source>
        <dbReference type="SAM" id="Phobius"/>
    </source>
</evidence>